<dbReference type="Gene3D" id="3.90.320.10">
    <property type="match status" value="1"/>
</dbReference>
<feature type="region of interest" description="Disordered" evidence="15">
    <location>
        <begin position="552"/>
        <end position="573"/>
    </location>
</feature>
<keyword evidence="8 13" id="KW-0238">DNA-binding</keyword>
<evidence type="ECO:0000256" key="12">
    <source>
        <dbReference type="ARBA" id="ARBA00048988"/>
    </source>
</evidence>
<evidence type="ECO:0000256" key="15">
    <source>
        <dbReference type="SAM" id="MobiDB-lite"/>
    </source>
</evidence>
<dbReference type="GO" id="GO:0005829">
    <property type="term" value="C:cytosol"/>
    <property type="evidence" value="ECO:0007669"/>
    <property type="project" value="TreeGrafter"/>
</dbReference>
<dbReference type="GO" id="GO:0003690">
    <property type="term" value="F:double-stranded DNA binding"/>
    <property type="evidence" value="ECO:0007669"/>
    <property type="project" value="UniProtKB-UniRule"/>
</dbReference>
<evidence type="ECO:0000256" key="11">
    <source>
        <dbReference type="ARBA" id="ARBA00034617"/>
    </source>
</evidence>
<dbReference type="Pfam" id="PF13361">
    <property type="entry name" value="UvrD_C"/>
    <property type="match status" value="1"/>
</dbReference>
<dbReference type="GO" id="GO:0005524">
    <property type="term" value="F:ATP binding"/>
    <property type="evidence" value="ECO:0007669"/>
    <property type="project" value="UniProtKB-UniRule"/>
</dbReference>
<feature type="domain" description="UvrD-like helicase C-terminal" evidence="17">
    <location>
        <begin position="533"/>
        <end position="835"/>
    </location>
</feature>
<keyword evidence="7 13" id="KW-0067">ATP-binding</keyword>
<dbReference type="InterPro" id="IPR014016">
    <property type="entry name" value="UvrD-like_ATP-bd"/>
</dbReference>
<gene>
    <name evidence="13 18" type="primary">addA</name>
    <name evidence="18" type="ORF">FYJ33_11275</name>
</gene>
<dbReference type="Gene3D" id="3.40.50.300">
    <property type="entry name" value="P-loop containing nucleotide triphosphate hydrolases"/>
    <property type="match status" value="4"/>
</dbReference>
<dbReference type="RefSeq" id="WP_154531860.1">
    <property type="nucleotide sequence ID" value="NZ_VULX01000019.1"/>
</dbReference>
<dbReference type="GO" id="GO:0033202">
    <property type="term" value="C:DNA helicase complex"/>
    <property type="evidence" value="ECO:0007669"/>
    <property type="project" value="TreeGrafter"/>
</dbReference>
<feature type="binding site" evidence="14">
    <location>
        <begin position="24"/>
        <end position="31"/>
    </location>
    <ligand>
        <name>ATP</name>
        <dbReference type="ChEBI" id="CHEBI:30616"/>
    </ligand>
</feature>
<dbReference type="InterPro" id="IPR027417">
    <property type="entry name" value="P-loop_NTPase"/>
</dbReference>
<comment type="catalytic activity">
    <reaction evidence="12 13">
        <text>ATP + H2O = ADP + phosphate + H(+)</text>
        <dbReference type="Rhea" id="RHEA:13065"/>
        <dbReference type="ChEBI" id="CHEBI:15377"/>
        <dbReference type="ChEBI" id="CHEBI:15378"/>
        <dbReference type="ChEBI" id="CHEBI:30616"/>
        <dbReference type="ChEBI" id="CHEBI:43474"/>
        <dbReference type="ChEBI" id="CHEBI:456216"/>
        <dbReference type="EC" id="5.6.2.4"/>
    </reaction>
</comment>
<keyword evidence="4 13" id="KW-0378">Hydrolase</keyword>
<dbReference type="SUPFAM" id="SSF52980">
    <property type="entry name" value="Restriction endonuclease-like"/>
    <property type="match status" value="1"/>
</dbReference>
<keyword evidence="5 13" id="KW-0347">Helicase</keyword>
<dbReference type="InterPro" id="IPR011335">
    <property type="entry name" value="Restrct_endonuc-II-like"/>
</dbReference>
<name>A0A7X2MZL3_9CLOT</name>
<evidence type="ECO:0000313" key="18">
    <source>
        <dbReference type="EMBL" id="MSR91958.1"/>
    </source>
</evidence>
<reference evidence="18 19" key="1">
    <citation type="submission" date="2019-08" db="EMBL/GenBank/DDBJ databases">
        <title>In-depth cultivation of the pig gut microbiome towards novel bacterial diversity and tailored functional studies.</title>
        <authorList>
            <person name="Wylensek D."/>
            <person name="Hitch T.C.A."/>
            <person name="Clavel T."/>
        </authorList>
    </citation>
    <scope>NUCLEOTIDE SEQUENCE [LARGE SCALE GENOMIC DNA]</scope>
    <source>
        <strain evidence="18 19">WCA-383-APC-5B</strain>
    </source>
</reference>
<dbReference type="NCBIfam" id="TIGR02785">
    <property type="entry name" value="addA_Gpos"/>
    <property type="match status" value="1"/>
</dbReference>
<evidence type="ECO:0000259" key="17">
    <source>
        <dbReference type="PROSITE" id="PS51217"/>
    </source>
</evidence>
<dbReference type="Pfam" id="PF00580">
    <property type="entry name" value="UvrD-helicase"/>
    <property type="match status" value="1"/>
</dbReference>
<evidence type="ECO:0000256" key="6">
    <source>
        <dbReference type="ARBA" id="ARBA00022839"/>
    </source>
</evidence>
<keyword evidence="6 13" id="KW-0269">Exonuclease</keyword>
<evidence type="ECO:0000256" key="9">
    <source>
        <dbReference type="ARBA" id="ARBA00023204"/>
    </source>
</evidence>
<dbReference type="EMBL" id="VULX01000019">
    <property type="protein sequence ID" value="MSR91958.1"/>
    <property type="molecule type" value="Genomic_DNA"/>
</dbReference>
<dbReference type="Proteomes" id="UP000460287">
    <property type="component" value="Unassembled WGS sequence"/>
</dbReference>
<keyword evidence="3 13" id="KW-0227">DNA damage</keyword>
<comment type="cofactor">
    <cofactor evidence="13">
        <name>Mg(2+)</name>
        <dbReference type="ChEBI" id="CHEBI:18420"/>
    </cofactor>
</comment>
<evidence type="ECO:0000256" key="8">
    <source>
        <dbReference type="ARBA" id="ARBA00023125"/>
    </source>
</evidence>
<evidence type="ECO:0000256" key="7">
    <source>
        <dbReference type="ARBA" id="ARBA00022840"/>
    </source>
</evidence>
<evidence type="ECO:0000256" key="2">
    <source>
        <dbReference type="ARBA" id="ARBA00022741"/>
    </source>
</evidence>
<evidence type="ECO:0000256" key="5">
    <source>
        <dbReference type="ARBA" id="ARBA00022806"/>
    </source>
</evidence>
<keyword evidence="2 13" id="KW-0547">Nucleotide-binding</keyword>
<dbReference type="InterPro" id="IPR000212">
    <property type="entry name" value="DNA_helicase_UvrD/REP"/>
</dbReference>
<organism evidence="18 19">
    <name type="scientific">Inconstantimicrobium porci</name>
    <dbReference type="NCBI Taxonomy" id="2652291"/>
    <lineage>
        <taxon>Bacteria</taxon>
        <taxon>Bacillati</taxon>
        <taxon>Bacillota</taxon>
        <taxon>Clostridia</taxon>
        <taxon>Eubacteriales</taxon>
        <taxon>Clostridiaceae</taxon>
        <taxon>Inconstantimicrobium</taxon>
    </lineage>
</organism>
<dbReference type="HAMAP" id="MF_01451">
    <property type="entry name" value="AddA"/>
    <property type="match status" value="1"/>
</dbReference>
<evidence type="ECO:0000256" key="4">
    <source>
        <dbReference type="ARBA" id="ARBA00022801"/>
    </source>
</evidence>
<dbReference type="AlphaFoldDB" id="A0A7X2MZL3"/>
<dbReference type="PANTHER" id="PTHR11070">
    <property type="entry name" value="UVRD / RECB / PCRA DNA HELICASE FAMILY MEMBER"/>
    <property type="match status" value="1"/>
</dbReference>
<keyword evidence="10 13" id="KW-0413">Isomerase</keyword>
<proteinExistence type="inferred from homology"/>
<dbReference type="PROSITE" id="PS51198">
    <property type="entry name" value="UVRD_HELICASE_ATP_BIND"/>
    <property type="match status" value="1"/>
</dbReference>
<evidence type="ECO:0000313" key="19">
    <source>
        <dbReference type="Proteomes" id="UP000460287"/>
    </source>
</evidence>
<comment type="subunit">
    <text evidence="13">Heterodimer of AddA and AddB/RexB.</text>
</comment>
<evidence type="ECO:0000256" key="13">
    <source>
        <dbReference type="HAMAP-Rule" id="MF_01451"/>
    </source>
</evidence>
<keyword evidence="19" id="KW-1185">Reference proteome</keyword>
<feature type="domain" description="UvrD-like helicase ATP-binding" evidence="16">
    <location>
        <begin position="3"/>
        <end position="480"/>
    </location>
</feature>
<dbReference type="GO" id="GO:0043138">
    <property type="term" value="F:3'-5' DNA helicase activity"/>
    <property type="evidence" value="ECO:0007669"/>
    <property type="project" value="UniProtKB-UniRule"/>
</dbReference>
<dbReference type="EC" id="5.6.2.4" evidence="13"/>
<evidence type="ECO:0000259" key="16">
    <source>
        <dbReference type="PROSITE" id="PS51198"/>
    </source>
</evidence>
<dbReference type="PANTHER" id="PTHR11070:SF48">
    <property type="entry name" value="ATP-DEPENDENT HELICASE_NUCLEASE SUBUNIT A"/>
    <property type="match status" value="1"/>
</dbReference>
<dbReference type="GO" id="GO:0000724">
    <property type="term" value="P:double-strand break repair via homologous recombination"/>
    <property type="evidence" value="ECO:0007669"/>
    <property type="project" value="UniProtKB-UniRule"/>
</dbReference>
<dbReference type="InterPro" id="IPR038726">
    <property type="entry name" value="PDDEXK_AddAB-type"/>
</dbReference>
<dbReference type="EC" id="3.1.-.-" evidence="13"/>
<dbReference type="FunFam" id="3.40.50.300:FF:001236">
    <property type="entry name" value="ATP-dependent helicase/nuclease subunit A"/>
    <property type="match status" value="1"/>
</dbReference>
<dbReference type="InterPro" id="IPR014017">
    <property type="entry name" value="DNA_helicase_UvrD-like_C"/>
</dbReference>
<sequence>MANKWTDEQKRAIETRGRNLLVAAAAGSGKTAVLVERIIKMITDPKKPVDIDRLLVVTFTSAAASEMRERIGEAISKELEKYPNSSVLARQLTLLGGANITTMHSFCLEVIKNNFHEIDLDPGFRIGDQTECEILKNDVLDDLFEEKYIEAKKEFLDLVESYGGSKNDDKLKSLILKIYSFSMSGPWPEKWLKDKAEAFNINSREELYKTAWINIIKENVSLKVESIYNAYKNAAELCHIVEGMDKYLENVDEDLAVLDKIQKSFEGDLDDIAEAFECVKFGRLKTIKKGTVDEESQNIFKAARDKAKKDIAKIAGELNIGSVDDIIEQCRNLYPLMMELSNTVLQFEEQYKAKKKERSMLDFNDMEHICLEILTEKSSGYELKPSKVALNYREKFEEVFVDEYQDSNNVQETIINMVSRKDCEKPNVFMVGDVKQSIYRFRQAKPELFLDKYNTYTDSKDADSSTKNEKITLFKNFRSRKEILDAANFIFYNIMSESVGELDYTEREALNLGADYKEVNKDNVYELSENEFSNFETAGDVELHILDLAGEAKEESQDNEGDGEEQSEEDEENLDAMQYESRLVAKRINSLIHGEKPYLIYDKHLQKYRKIRYKDIVILLRTVKSWSEVLVDELSMAGIPVYADTGSGYFDTVEIRTVMSLLHVIDNPLQDIHMIAVLRSPIFAFSMDMLSDLRLLVKDMEDQKYYYDIVKEVASGQREASTELKEKCSYVIEKISMWREKSEYMPIDEFIYYLIMDTSYYGFVGAMSNGVKRQANLRILFQRAKQFEGTSLKGLFNFITFINKLRKSSGDMGSAKILGENEDVVRIMSIHKSKGLEFPVVILAGCGKQFNLMDLNDDVLLHDELGYGPNYVDLENRTMTPSIAKTAIKEKQKLEIYSEEIRILYVALTRAKEKLIMTGRVNDFEKQVEKYASAASSVTEYNTISPREILNSKCYLDWIAMSVARHKDGALLRNARNDIRLRDDYSKWNVHLWIKSDLTVDEKNDVVDNIDENILKDTEAKIDEEIRNRLEFKYDYRDIVSLPSNVSVSDLKKAAFEDEEPVFKLYESEYVRKSKFLSEEKGLTAAERGTAMHFVMQHLDLNNVSTTEKIDEQIKSMAHDELLGEEEAASVNRFKVFKFFKSKIGKEMLMAHRGMSLLQRELAFVTEIPAQKLLKEELSSNYSEEKVRLQGIIDCFFESRGKLILLDYKTDYVEEGDEEKIVDRYKIQMEYYSEALEKMIGRKVDEIYLYLFRLDKEVKVEI</sequence>
<accession>A0A7X2MZL3</accession>
<keyword evidence="9 13" id="KW-0234">DNA repair</keyword>
<comment type="similarity">
    <text evidence="13">Belongs to the helicase family. AddA subfamily.</text>
</comment>
<evidence type="ECO:0000256" key="10">
    <source>
        <dbReference type="ARBA" id="ARBA00023235"/>
    </source>
</evidence>
<comment type="function">
    <text evidence="13">The heterodimer acts as both an ATP-dependent DNA helicase and an ATP-dependent, dual-direction single-stranded exonuclease. Recognizes the chi site generating a DNA molecule suitable for the initiation of homologous recombination. The AddA nuclease domain is required for chi fragment generation; this subunit has the helicase and 3' -&gt; 5' nuclease activities.</text>
</comment>
<comment type="caution">
    <text evidence="18">The sequence shown here is derived from an EMBL/GenBank/DDBJ whole genome shotgun (WGS) entry which is preliminary data.</text>
</comment>
<dbReference type="Pfam" id="PF12705">
    <property type="entry name" value="PDDEXK_1"/>
    <property type="match status" value="1"/>
</dbReference>
<evidence type="ECO:0000256" key="14">
    <source>
        <dbReference type="PROSITE-ProRule" id="PRU00560"/>
    </source>
</evidence>
<evidence type="ECO:0000256" key="3">
    <source>
        <dbReference type="ARBA" id="ARBA00022763"/>
    </source>
</evidence>
<dbReference type="InterPro" id="IPR014152">
    <property type="entry name" value="AddA"/>
</dbReference>
<evidence type="ECO:0000256" key="1">
    <source>
        <dbReference type="ARBA" id="ARBA00022722"/>
    </source>
</evidence>
<dbReference type="InterPro" id="IPR011604">
    <property type="entry name" value="PDDEXK-like_dom_sf"/>
</dbReference>
<dbReference type="SUPFAM" id="SSF52540">
    <property type="entry name" value="P-loop containing nucleoside triphosphate hydrolases"/>
    <property type="match status" value="1"/>
</dbReference>
<feature type="compositionally biased region" description="Acidic residues" evidence="15">
    <location>
        <begin position="557"/>
        <end position="573"/>
    </location>
</feature>
<keyword evidence="1 13" id="KW-0540">Nuclease</keyword>
<comment type="catalytic activity">
    <reaction evidence="11 13">
        <text>Couples ATP hydrolysis with the unwinding of duplex DNA by translocating in the 3'-5' direction.</text>
        <dbReference type="EC" id="5.6.2.4"/>
    </reaction>
</comment>
<dbReference type="PROSITE" id="PS51217">
    <property type="entry name" value="UVRD_HELICASE_CTER"/>
    <property type="match status" value="1"/>
</dbReference>
<dbReference type="GO" id="GO:0008408">
    <property type="term" value="F:3'-5' exonuclease activity"/>
    <property type="evidence" value="ECO:0007669"/>
    <property type="project" value="UniProtKB-UniRule"/>
</dbReference>
<protein>
    <recommendedName>
        <fullName evidence="13">ATP-dependent helicase/nuclease subunit A</fullName>
        <ecNumber evidence="13">3.1.-.-</ecNumber>
        <ecNumber evidence="13">5.6.2.4</ecNumber>
    </recommendedName>
    <alternativeName>
        <fullName evidence="13">ATP-dependent helicase/nuclease AddA</fullName>
    </alternativeName>
    <alternativeName>
        <fullName evidence="13">DNA 3'-5' helicase AddA</fullName>
    </alternativeName>
</protein>
<dbReference type="Gene3D" id="1.10.274.50">
    <property type="match status" value="1"/>
</dbReference>